<protein>
    <submittedName>
        <fullName evidence="1">Zn-dependent hydrolase</fullName>
    </submittedName>
</protein>
<dbReference type="InterPro" id="IPR036866">
    <property type="entry name" value="RibonucZ/Hydroxyglut_hydro"/>
</dbReference>
<keyword evidence="1" id="KW-0378">Hydrolase</keyword>
<organism evidence="1 2">
    <name type="scientific">Stutzerimonas degradans</name>
    <dbReference type="NCBI Taxonomy" id="2968968"/>
    <lineage>
        <taxon>Bacteria</taxon>
        <taxon>Pseudomonadati</taxon>
        <taxon>Pseudomonadota</taxon>
        <taxon>Gammaproteobacteria</taxon>
        <taxon>Pseudomonadales</taxon>
        <taxon>Pseudomonadaceae</taxon>
        <taxon>Stutzerimonas</taxon>
    </lineage>
</organism>
<reference evidence="1 2" key="1">
    <citation type="submission" date="2018-01" db="EMBL/GenBank/DDBJ databases">
        <title>Denitrification phenotypes of diverse strains of Pseudomonas stutzeri.</title>
        <authorList>
            <person name="Milligan D.A."/>
            <person name="Bergaust L."/>
            <person name="Bakken L.R."/>
            <person name="Frostegard A."/>
        </authorList>
    </citation>
    <scope>NUCLEOTIDE SEQUENCE [LARGE SCALE GENOMIC DNA]</scope>
    <source>
        <strain evidence="1 2">DSM 50238</strain>
    </source>
</reference>
<dbReference type="SUPFAM" id="SSF56281">
    <property type="entry name" value="Metallo-hydrolase/oxidoreductase"/>
    <property type="match status" value="1"/>
</dbReference>
<keyword evidence="2" id="KW-1185">Reference proteome</keyword>
<evidence type="ECO:0000313" key="1">
    <source>
        <dbReference type="EMBL" id="PNF74980.1"/>
    </source>
</evidence>
<proteinExistence type="predicted"/>
<dbReference type="AlphaFoldDB" id="A0A8E2U093"/>
<dbReference type="EMBL" id="POUK01000009">
    <property type="protein sequence ID" value="PNF74980.1"/>
    <property type="molecule type" value="Genomic_DNA"/>
</dbReference>
<name>A0A8E2U093_9GAMM</name>
<dbReference type="GO" id="GO:0016787">
    <property type="term" value="F:hydrolase activity"/>
    <property type="evidence" value="ECO:0007669"/>
    <property type="project" value="UniProtKB-KW"/>
</dbReference>
<sequence length="267" mass="29115">MFARNGRAPAKRFRSSTGAARLLGLLAMLMLGVVGSAAAADGLRFSLVKTAQSDSRSEYSWRRGGWQQSPPVNHLAILIEHGQTRLLFGTGLGRQIDAQVDAEVPWRIKHYGEVHAVRDQLERDGLTVDRILLGCVRWEHASGLADYPEVPVAASADSLRYLRAATPPAVLPSQFRHAVRWQTLQFESGPYLDYARSLDLFGDGALVLVPLEGHGALGVFLTLADGRRFFFRGDGQSAQRPEAAAAVAPLTEAAAQAALGFYPRWIQ</sequence>
<dbReference type="Proteomes" id="UP000235881">
    <property type="component" value="Unassembled WGS sequence"/>
</dbReference>
<dbReference type="Gene3D" id="3.60.15.10">
    <property type="entry name" value="Ribonuclease Z/Hydroxyacylglutathione hydrolase-like"/>
    <property type="match status" value="1"/>
</dbReference>
<gene>
    <name evidence="1" type="ORF">CXK95_18655</name>
</gene>
<comment type="caution">
    <text evidence="1">The sequence shown here is derived from an EMBL/GenBank/DDBJ whole genome shotgun (WGS) entry which is preliminary data.</text>
</comment>
<evidence type="ECO:0000313" key="2">
    <source>
        <dbReference type="Proteomes" id="UP000235881"/>
    </source>
</evidence>
<accession>A0A8E2U093</accession>